<name>M5CDZ6_THACB</name>
<feature type="region of interest" description="Disordered" evidence="1">
    <location>
        <begin position="1"/>
        <end position="111"/>
    </location>
</feature>
<gene>
    <name evidence="2" type="ORF">BN14_12364</name>
</gene>
<evidence type="ECO:0000313" key="2">
    <source>
        <dbReference type="EMBL" id="CCO38198.1"/>
    </source>
</evidence>
<dbReference type="EMBL" id="CAOJ01018984">
    <property type="protein sequence ID" value="CCO38198.1"/>
    <property type="molecule type" value="Genomic_DNA"/>
</dbReference>
<comment type="caution">
    <text evidence="2">The sequence shown here is derived from an EMBL/GenBank/DDBJ whole genome shotgun (WGS) entry which is preliminary data.</text>
</comment>
<protein>
    <submittedName>
        <fullName evidence="2">Uncharacterized protein</fullName>
    </submittedName>
</protein>
<evidence type="ECO:0000256" key="1">
    <source>
        <dbReference type="SAM" id="MobiDB-lite"/>
    </source>
</evidence>
<evidence type="ECO:0000313" key="3">
    <source>
        <dbReference type="Proteomes" id="UP000012065"/>
    </source>
</evidence>
<organism evidence="2 3">
    <name type="scientific">Thanatephorus cucumeris (strain AG1-IB / isolate 7/3/14)</name>
    <name type="common">Lettuce bottom rot fungus</name>
    <name type="synonym">Rhizoctonia solani</name>
    <dbReference type="NCBI Taxonomy" id="1108050"/>
    <lineage>
        <taxon>Eukaryota</taxon>
        <taxon>Fungi</taxon>
        <taxon>Dikarya</taxon>
        <taxon>Basidiomycota</taxon>
        <taxon>Agaricomycotina</taxon>
        <taxon>Agaricomycetes</taxon>
        <taxon>Cantharellales</taxon>
        <taxon>Ceratobasidiaceae</taxon>
        <taxon>Rhizoctonia</taxon>
        <taxon>Rhizoctonia solani AG-1</taxon>
    </lineage>
</organism>
<reference evidence="2 3" key="1">
    <citation type="journal article" date="2013" name="J. Biotechnol.">
        <title>Establishment and interpretation of the genome sequence of the phytopathogenic fungus Rhizoctonia solani AG1-IB isolate 7/3/14.</title>
        <authorList>
            <person name="Wibberg D.W."/>
            <person name="Jelonek L.J."/>
            <person name="Rupp O.R."/>
            <person name="Hennig M.H."/>
            <person name="Eikmeyer F.E."/>
            <person name="Goesmann A.G."/>
            <person name="Hartmann A.H."/>
            <person name="Borriss R.B."/>
            <person name="Grosch R.G."/>
            <person name="Puehler A.P."/>
            <person name="Schlueter A.S."/>
        </authorList>
    </citation>
    <scope>NUCLEOTIDE SEQUENCE [LARGE SCALE GENOMIC DNA]</scope>
    <source>
        <strain evidence="3">AG1-IB / isolate 7/3/14</strain>
    </source>
</reference>
<accession>M5CDZ6</accession>
<sequence>MRNGCIENNTLQVSTDDPSAIEEQETTDPIQLLEAQDNSNSCSGEIDENELESCPRNDENSNESYEGESLLVDEEDDNEDVEGEVEVEGSGSEDDADESLASDLDDDFYDY</sequence>
<dbReference type="Proteomes" id="UP000012065">
    <property type="component" value="Unassembled WGS sequence"/>
</dbReference>
<dbReference type="HOGENOM" id="CLU_2160149_0_0_1"/>
<feature type="compositionally biased region" description="Acidic residues" evidence="1">
    <location>
        <begin position="71"/>
        <end position="111"/>
    </location>
</feature>
<dbReference type="AlphaFoldDB" id="M5CDZ6"/>
<feature type="compositionally biased region" description="Polar residues" evidence="1">
    <location>
        <begin position="1"/>
        <end position="17"/>
    </location>
</feature>
<proteinExistence type="predicted"/>